<dbReference type="PANTHER" id="PTHR21625">
    <property type="entry name" value="NYD-SP28 PROTEIN"/>
    <property type="match status" value="1"/>
</dbReference>
<comment type="caution">
    <text evidence="5">The sequence shown here is derived from an EMBL/GenBank/DDBJ whole genome shotgun (WGS) entry which is preliminary data.</text>
</comment>
<dbReference type="GO" id="GO:0070286">
    <property type="term" value="P:axonemal dynein complex assembly"/>
    <property type="evidence" value="ECO:0007669"/>
    <property type="project" value="InterPro"/>
</dbReference>
<sequence>MNGQSSGEEEEVGPSVDSTDHEERIAARRLRIQKRVEAAKRAAMGEDLSEKKEVKEELSKSRKQIEGSRLRLTKLKRDGTELVTNIRVAGDARENSRRIEEEDARRQRREKLEAEAKAGSERFEEITKKWESALQKEIPQDLHEMLKQQKGSCDAMIDEKNKLINDFQMELKQKDDQYVKDLKKQAEDIDLMIERMEEQYKNLNKAYREELNQIERAFVSERNELLDVQKKRWETNMEGRRDKEVDFMTQRDTRVDDYEQQLQHLRIQDAEEYNMVKIKLETDVQILEQQLQQMRATYQLNTEKLEYNFQVLKKRDEENTITKSQQKRKITRMQDVLTNMRTKLAKQEKAYKDENTQLTEDYKRITEQFKELQKKSKHFMGTDAKKFHDVWLMNEEEVKEFLNKVLETDMIIHQQQLGLQWAKPDTTFTENVGPLQSKKDRGLSASQIIQEVMSATMSEKDDGSESGDGAMKSGIVSKLSPQVIKSILELLCDESGFLVESKLNKLLAPLDRDEQSLMKLDAIFSALGVETEDDIHLLAKYFMLLEEQKQQGKTSTEPQETEDGPLAASQSVSGKEAGLPRGTPQSSMRDGESQAGEFEDIDDELRRVLDKEEAGSTPRSLRSGGGTDLIHPNEVTKALRQFVEDNRKQPKSNKIAAQFKITGAEDRDDKNDTQYWEQYPQVVTKGKERLWDALVEGLEKYSDTLTARSNLIKETDGLRQQNAELRMLLHQYVHSKVNQELEIPPTRVLQLEMNPH</sequence>
<proteinExistence type="inferred from homology"/>
<dbReference type="AlphaFoldDB" id="A0A8J1XR14"/>
<evidence type="ECO:0000256" key="3">
    <source>
        <dbReference type="SAM" id="Coils"/>
    </source>
</evidence>
<dbReference type="GO" id="GO:0005858">
    <property type="term" value="C:axonemal dynein complex"/>
    <property type="evidence" value="ECO:0007669"/>
    <property type="project" value="InterPro"/>
</dbReference>
<evidence type="ECO:0000256" key="4">
    <source>
        <dbReference type="SAM" id="MobiDB-lite"/>
    </source>
</evidence>
<dbReference type="GO" id="GO:0003352">
    <property type="term" value="P:regulation of cilium movement"/>
    <property type="evidence" value="ECO:0007669"/>
    <property type="project" value="TreeGrafter"/>
</dbReference>
<evidence type="ECO:0000313" key="5">
    <source>
        <dbReference type="EMBL" id="CAH1776094.1"/>
    </source>
</evidence>
<reference evidence="5" key="1">
    <citation type="submission" date="2022-03" db="EMBL/GenBank/DDBJ databases">
        <authorList>
            <person name="Martin C."/>
        </authorList>
    </citation>
    <scope>NUCLEOTIDE SEQUENCE</scope>
</reference>
<comment type="similarity">
    <text evidence="1">Belongs to the DRC1 family.</text>
</comment>
<dbReference type="OrthoDB" id="10260459at2759"/>
<dbReference type="Pfam" id="PF14775">
    <property type="entry name" value="NYD-SP28_assoc"/>
    <property type="match status" value="1"/>
</dbReference>
<accession>A0A8J1XR14</accession>
<dbReference type="Pfam" id="PF14772">
    <property type="entry name" value="NYD-SP28"/>
    <property type="match status" value="1"/>
</dbReference>
<dbReference type="InterPro" id="IPR039505">
    <property type="entry name" value="DRC1/2_N"/>
</dbReference>
<evidence type="ECO:0000313" key="6">
    <source>
        <dbReference type="Proteomes" id="UP000749559"/>
    </source>
</evidence>
<feature type="compositionally biased region" description="Basic and acidic residues" evidence="4">
    <location>
        <begin position="604"/>
        <end position="614"/>
    </location>
</feature>
<feature type="coiled-coil region" evidence="3">
    <location>
        <begin position="270"/>
        <end position="304"/>
    </location>
</feature>
<name>A0A8J1XR14_OWEFU</name>
<feature type="region of interest" description="Disordered" evidence="4">
    <location>
        <begin position="1"/>
        <end position="24"/>
    </location>
</feature>
<evidence type="ECO:0000256" key="2">
    <source>
        <dbReference type="ARBA" id="ARBA00023054"/>
    </source>
</evidence>
<protein>
    <submittedName>
        <fullName evidence="5">Uncharacterized protein</fullName>
    </submittedName>
</protein>
<dbReference type="InterPro" id="IPR039750">
    <property type="entry name" value="DRC1/DRC2"/>
</dbReference>
<gene>
    <name evidence="5" type="ORF">OFUS_LOCUS3308</name>
</gene>
<dbReference type="GO" id="GO:0060285">
    <property type="term" value="P:cilium-dependent cell motility"/>
    <property type="evidence" value="ECO:0007669"/>
    <property type="project" value="TreeGrafter"/>
</dbReference>
<keyword evidence="2 3" id="KW-0175">Coiled coil</keyword>
<feature type="region of interest" description="Disordered" evidence="4">
    <location>
        <begin position="550"/>
        <end position="631"/>
    </location>
</feature>
<dbReference type="Proteomes" id="UP000749559">
    <property type="component" value="Unassembled WGS sequence"/>
</dbReference>
<dbReference type="InterPro" id="IPR029440">
    <property type="entry name" value="DRC1_C"/>
</dbReference>
<dbReference type="EMBL" id="CAIIXF020000001">
    <property type="protein sequence ID" value="CAH1776094.1"/>
    <property type="molecule type" value="Genomic_DNA"/>
</dbReference>
<feature type="coiled-coil region" evidence="3">
    <location>
        <begin position="337"/>
        <end position="375"/>
    </location>
</feature>
<feature type="coiled-coil region" evidence="3">
    <location>
        <begin position="157"/>
        <end position="224"/>
    </location>
</feature>
<keyword evidence="6" id="KW-1185">Reference proteome</keyword>
<feature type="region of interest" description="Disordered" evidence="4">
    <location>
        <begin position="41"/>
        <end position="65"/>
    </location>
</feature>
<feature type="coiled-coil region" evidence="3">
    <location>
        <begin position="97"/>
        <end position="129"/>
    </location>
</feature>
<dbReference type="PANTHER" id="PTHR21625:SF1">
    <property type="entry name" value="DYNEIN REGULATORY COMPLEX PROTEIN 1"/>
    <property type="match status" value="1"/>
</dbReference>
<organism evidence="5 6">
    <name type="scientific">Owenia fusiformis</name>
    <name type="common">Polychaete worm</name>
    <dbReference type="NCBI Taxonomy" id="6347"/>
    <lineage>
        <taxon>Eukaryota</taxon>
        <taxon>Metazoa</taxon>
        <taxon>Spiralia</taxon>
        <taxon>Lophotrochozoa</taxon>
        <taxon>Annelida</taxon>
        <taxon>Polychaeta</taxon>
        <taxon>Sedentaria</taxon>
        <taxon>Canalipalpata</taxon>
        <taxon>Sabellida</taxon>
        <taxon>Oweniida</taxon>
        <taxon>Oweniidae</taxon>
        <taxon>Owenia</taxon>
    </lineage>
</organism>
<evidence type="ECO:0000256" key="1">
    <source>
        <dbReference type="ARBA" id="ARBA00009688"/>
    </source>
</evidence>